<dbReference type="PANTHER" id="PTHR44757:SF2">
    <property type="entry name" value="BIOFILM ARCHITECTURE MAINTENANCE PROTEIN MBAA"/>
    <property type="match status" value="1"/>
</dbReference>
<dbReference type="InterPro" id="IPR052155">
    <property type="entry name" value="Biofilm_reg_signaling"/>
</dbReference>
<dbReference type="Pfam" id="PF13426">
    <property type="entry name" value="PAS_9"/>
    <property type="match status" value="1"/>
</dbReference>
<dbReference type="EMBL" id="QNRQ01000005">
    <property type="protein sequence ID" value="RBP39449.1"/>
    <property type="molecule type" value="Genomic_DNA"/>
</dbReference>
<dbReference type="InterPro" id="IPR043128">
    <property type="entry name" value="Rev_trsase/Diguanyl_cyclase"/>
</dbReference>
<dbReference type="Gene3D" id="3.20.20.450">
    <property type="entry name" value="EAL domain"/>
    <property type="match status" value="1"/>
</dbReference>
<evidence type="ECO:0000313" key="5">
    <source>
        <dbReference type="Proteomes" id="UP000253628"/>
    </source>
</evidence>
<dbReference type="OrthoDB" id="9813903at2"/>
<dbReference type="SMART" id="SM00052">
    <property type="entry name" value="EAL"/>
    <property type="match status" value="1"/>
</dbReference>
<dbReference type="Gene3D" id="3.30.450.20">
    <property type="entry name" value="PAS domain"/>
    <property type="match status" value="2"/>
</dbReference>
<evidence type="ECO:0000259" key="3">
    <source>
        <dbReference type="PROSITE" id="PS50887"/>
    </source>
</evidence>
<dbReference type="InterPro" id="IPR013655">
    <property type="entry name" value="PAS_fold_3"/>
</dbReference>
<dbReference type="Pfam" id="PF08447">
    <property type="entry name" value="PAS_3"/>
    <property type="match status" value="1"/>
</dbReference>
<dbReference type="Pfam" id="PF00563">
    <property type="entry name" value="EAL"/>
    <property type="match status" value="1"/>
</dbReference>
<dbReference type="RefSeq" id="WP_113933401.1">
    <property type="nucleotide sequence ID" value="NZ_JACCEU010000003.1"/>
</dbReference>
<dbReference type="SMART" id="SM00091">
    <property type="entry name" value="PAS"/>
    <property type="match status" value="2"/>
</dbReference>
<dbReference type="CDD" id="cd01949">
    <property type="entry name" value="GGDEF"/>
    <property type="match status" value="1"/>
</dbReference>
<proteinExistence type="predicted"/>
<gene>
    <name evidence="4" type="ORF">DFR37_105242</name>
</gene>
<dbReference type="Gene3D" id="3.30.70.270">
    <property type="match status" value="1"/>
</dbReference>
<dbReference type="SUPFAM" id="SSF55073">
    <property type="entry name" value="Nucleotide cyclase"/>
    <property type="match status" value="1"/>
</dbReference>
<protein>
    <submittedName>
        <fullName evidence="4">PAS domain S-box-containing protein/diguanylate cyclase (GGDEF)-like protein</fullName>
    </submittedName>
</protein>
<dbReference type="Proteomes" id="UP000253628">
    <property type="component" value="Unassembled WGS sequence"/>
</dbReference>
<dbReference type="InterPro" id="IPR029787">
    <property type="entry name" value="Nucleotide_cyclase"/>
</dbReference>
<dbReference type="FunFam" id="3.20.20.450:FF:000001">
    <property type="entry name" value="Cyclic di-GMP phosphodiesterase yahA"/>
    <property type="match status" value="1"/>
</dbReference>
<evidence type="ECO:0000259" key="1">
    <source>
        <dbReference type="PROSITE" id="PS50112"/>
    </source>
</evidence>
<dbReference type="InterPro" id="IPR000014">
    <property type="entry name" value="PAS"/>
</dbReference>
<evidence type="ECO:0000313" key="4">
    <source>
        <dbReference type="EMBL" id="RBP39449.1"/>
    </source>
</evidence>
<sequence length="705" mass="78926">MSSAAGQLYFNPIVNSEQLEAMFRGLAENVVVGIYVFEPRIDSFIYVNNTLAKMFGYKRQEMLSGLSLFDLVAINDVDQVRDKITRVLSGDLPQLHYERKARCKNGEYIDIEVFGARMVLERCTAVVGVVLDITRRRKAEDAVQLTSLVYQHSSEAMVVTDANGVIITVNPAFTDTTGYVLDDVIGRRLDSLSSERYDQEFYRQVWASMAKSGQWQGEVKSRRKNGEEHTERLTLNTSYNDDGSVRCCVVLFCEISQQKKSEAQLWRQIHFDLLTDLPNRKLFQETLEAKMLRALESDSGLAVLYMDLDDFKAVNDALGHAYGDEALKLVAARLKGCVRQSDIVGRLGGDEFCVIIDGATTEEQTDRICKKITRALAEPCVLGGGAVSVTCSIGVAFYPVDALRADDLLNNASMAMNAAKQLGCNQYSYFTPGIREEAHLRHMLMRDLSNARGQRQFRLYYQPIVDMQSGRMLKAEALLRWLHPEHGLISPDDFLPFAEDSGLIISIGDWVFNEAARQVAQWRTLYVSDFRVSVNVSPAQFQAPSLRPTDWLASLQRLGLPGESVVIEITEKLIMNAAASVGEKLLQFRDAGVRVAVDDFGTGYSSLTYLKKFDIDYIKIDRSFVNNLATNLDDRAVCEAIIMMAHKLGMKVVAEGVETAEQCKLLVEMGCDLGQGYLFSRPLTSERFTELLRGPLATPEQVQTH</sequence>
<dbReference type="PROSITE" id="PS50112">
    <property type="entry name" value="PAS"/>
    <property type="match status" value="2"/>
</dbReference>
<dbReference type="SUPFAM" id="SSF141868">
    <property type="entry name" value="EAL domain-like"/>
    <property type="match status" value="1"/>
</dbReference>
<evidence type="ECO:0000259" key="2">
    <source>
        <dbReference type="PROSITE" id="PS50883"/>
    </source>
</evidence>
<dbReference type="SUPFAM" id="SSF55785">
    <property type="entry name" value="PYP-like sensor domain (PAS domain)"/>
    <property type="match status" value="2"/>
</dbReference>
<dbReference type="InterPro" id="IPR035965">
    <property type="entry name" value="PAS-like_dom_sf"/>
</dbReference>
<dbReference type="Pfam" id="PF00990">
    <property type="entry name" value="GGDEF"/>
    <property type="match status" value="1"/>
</dbReference>
<dbReference type="AlphaFoldDB" id="A0A366HAW9"/>
<dbReference type="PROSITE" id="PS50883">
    <property type="entry name" value="EAL"/>
    <property type="match status" value="1"/>
</dbReference>
<dbReference type="SMART" id="SM00267">
    <property type="entry name" value="GGDEF"/>
    <property type="match status" value="1"/>
</dbReference>
<dbReference type="NCBIfam" id="TIGR00229">
    <property type="entry name" value="sensory_box"/>
    <property type="match status" value="2"/>
</dbReference>
<feature type="domain" description="EAL" evidence="2">
    <location>
        <begin position="441"/>
        <end position="696"/>
    </location>
</feature>
<dbReference type="InterPro" id="IPR035919">
    <property type="entry name" value="EAL_sf"/>
</dbReference>
<dbReference type="InterPro" id="IPR001633">
    <property type="entry name" value="EAL_dom"/>
</dbReference>
<dbReference type="GO" id="GO:0006355">
    <property type="term" value="P:regulation of DNA-templated transcription"/>
    <property type="evidence" value="ECO:0007669"/>
    <property type="project" value="InterPro"/>
</dbReference>
<feature type="domain" description="PAS" evidence="1">
    <location>
        <begin position="19"/>
        <end position="91"/>
    </location>
</feature>
<dbReference type="PANTHER" id="PTHR44757">
    <property type="entry name" value="DIGUANYLATE CYCLASE DGCP"/>
    <property type="match status" value="1"/>
</dbReference>
<dbReference type="CDD" id="cd00130">
    <property type="entry name" value="PAS"/>
    <property type="match status" value="2"/>
</dbReference>
<name>A0A366HAW9_9BURK</name>
<accession>A0A366HAW9</accession>
<organism evidence="4 5">
    <name type="scientific">Eoetvoesiella caeni</name>
    <dbReference type="NCBI Taxonomy" id="645616"/>
    <lineage>
        <taxon>Bacteria</taxon>
        <taxon>Pseudomonadati</taxon>
        <taxon>Pseudomonadota</taxon>
        <taxon>Betaproteobacteria</taxon>
        <taxon>Burkholderiales</taxon>
        <taxon>Alcaligenaceae</taxon>
        <taxon>Eoetvoesiella</taxon>
    </lineage>
</organism>
<feature type="domain" description="GGDEF" evidence="3">
    <location>
        <begin position="299"/>
        <end position="432"/>
    </location>
</feature>
<feature type="domain" description="PAS" evidence="1">
    <location>
        <begin position="142"/>
        <end position="187"/>
    </location>
</feature>
<dbReference type="InterPro" id="IPR000160">
    <property type="entry name" value="GGDEF_dom"/>
</dbReference>
<dbReference type="PROSITE" id="PS50887">
    <property type="entry name" value="GGDEF"/>
    <property type="match status" value="1"/>
</dbReference>
<dbReference type="CDD" id="cd01948">
    <property type="entry name" value="EAL"/>
    <property type="match status" value="1"/>
</dbReference>
<keyword evidence="5" id="KW-1185">Reference proteome</keyword>
<dbReference type="NCBIfam" id="TIGR00254">
    <property type="entry name" value="GGDEF"/>
    <property type="match status" value="1"/>
</dbReference>
<comment type="caution">
    <text evidence="4">The sequence shown here is derived from an EMBL/GenBank/DDBJ whole genome shotgun (WGS) entry which is preliminary data.</text>
</comment>
<reference evidence="4 5" key="1">
    <citation type="submission" date="2018-06" db="EMBL/GenBank/DDBJ databases">
        <title>Genomic Encyclopedia of Type Strains, Phase IV (KMG-IV): sequencing the most valuable type-strain genomes for metagenomic binning, comparative biology and taxonomic classification.</title>
        <authorList>
            <person name="Goeker M."/>
        </authorList>
    </citation>
    <scope>NUCLEOTIDE SEQUENCE [LARGE SCALE GENOMIC DNA]</scope>
    <source>
        <strain evidence="4 5">DSM 25520</strain>
    </source>
</reference>